<keyword evidence="2" id="KW-0378">Hydrolase</keyword>
<name>A0ABW2IQ92_9PROT</name>
<keyword evidence="3" id="KW-0732">Signal</keyword>
<proteinExistence type="inferred from homology"/>
<dbReference type="InterPro" id="IPR017850">
    <property type="entry name" value="Alkaline_phosphatase_core_sf"/>
</dbReference>
<accession>A0ABW2IQ92</accession>
<evidence type="ECO:0000256" key="3">
    <source>
        <dbReference type="SAM" id="SignalP"/>
    </source>
</evidence>
<dbReference type="RefSeq" id="WP_382169151.1">
    <property type="nucleotide sequence ID" value="NZ_JBHTBR010000009.1"/>
</dbReference>
<dbReference type="EMBL" id="JBHTBR010000009">
    <property type="protein sequence ID" value="MFC7293068.1"/>
    <property type="molecule type" value="Genomic_DNA"/>
</dbReference>
<feature type="signal peptide" evidence="3">
    <location>
        <begin position="1"/>
        <end position="16"/>
    </location>
</feature>
<gene>
    <name evidence="5" type="ORF">ACFQS8_15710</name>
</gene>
<dbReference type="PANTHER" id="PTHR42693:SF53">
    <property type="entry name" value="ENDO-4-O-SULFATASE"/>
    <property type="match status" value="1"/>
</dbReference>
<evidence type="ECO:0000259" key="4">
    <source>
        <dbReference type="Pfam" id="PF00884"/>
    </source>
</evidence>
<dbReference type="Gene3D" id="3.40.720.10">
    <property type="entry name" value="Alkaline Phosphatase, subunit A"/>
    <property type="match status" value="1"/>
</dbReference>
<dbReference type="InterPro" id="IPR000917">
    <property type="entry name" value="Sulfatase_N"/>
</dbReference>
<dbReference type="PANTHER" id="PTHR42693">
    <property type="entry name" value="ARYLSULFATASE FAMILY MEMBER"/>
    <property type="match status" value="1"/>
</dbReference>
<organism evidence="5 6">
    <name type="scientific">Hirschia litorea</name>
    <dbReference type="NCBI Taxonomy" id="1199156"/>
    <lineage>
        <taxon>Bacteria</taxon>
        <taxon>Pseudomonadati</taxon>
        <taxon>Pseudomonadota</taxon>
        <taxon>Alphaproteobacteria</taxon>
        <taxon>Hyphomonadales</taxon>
        <taxon>Hyphomonadaceae</taxon>
        <taxon>Hirschia</taxon>
    </lineage>
</organism>
<dbReference type="Proteomes" id="UP001596492">
    <property type="component" value="Unassembled WGS sequence"/>
</dbReference>
<feature type="chain" id="PRO_5047068867" evidence="3">
    <location>
        <begin position="17"/>
        <end position="497"/>
    </location>
</feature>
<reference evidence="6" key="1">
    <citation type="journal article" date="2019" name="Int. J. Syst. Evol. Microbiol.">
        <title>The Global Catalogue of Microorganisms (GCM) 10K type strain sequencing project: providing services to taxonomists for standard genome sequencing and annotation.</title>
        <authorList>
            <consortium name="The Broad Institute Genomics Platform"/>
            <consortium name="The Broad Institute Genome Sequencing Center for Infectious Disease"/>
            <person name="Wu L."/>
            <person name="Ma J."/>
        </authorList>
    </citation>
    <scope>NUCLEOTIDE SEQUENCE [LARGE SCALE GENOMIC DNA]</scope>
    <source>
        <strain evidence="6">CCUG 51308</strain>
    </source>
</reference>
<dbReference type="CDD" id="cd16027">
    <property type="entry name" value="SGSH"/>
    <property type="match status" value="1"/>
</dbReference>
<dbReference type="Pfam" id="PF00884">
    <property type="entry name" value="Sulfatase"/>
    <property type="match status" value="1"/>
</dbReference>
<evidence type="ECO:0000313" key="6">
    <source>
        <dbReference type="Proteomes" id="UP001596492"/>
    </source>
</evidence>
<feature type="domain" description="Sulfatase N-terminal" evidence="4">
    <location>
        <begin position="28"/>
        <end position="311"/>
    </location>
</feature>
<evidence type="ECO:0000256" key="2">
    <source>
        <dbReference type="ARBA" id="ARBA00022801"/>
    </source>
</evidence>
<keyword evidence="6" id="KW-1185">Reference proteome</keyword>
<dbReference type="InterPro" id="IPR050738">
    <property type="entry name" value="Sulfatase"/>
</dbReference>
<sequence>MRVLIAMMLLCLPLQAAIAEEADTDNRPNILWIIPEDVSPWMAAYGDETVQTPALDRMAEEGVTFLKAFANVPICSPVRSSLMTGRWAVSTGVHNHRRSRDSKGRDAIYLEEGTKALPSIFMDNGYETFNIGKDDYNFVYNRRDLYSAGPDEVEGHIGDKNGPDFPWEKLAEGKPFFGQIQLRGGKARGKVDVELDSSKIDMPPYYPDTKLFRKRWEDHYRSIVDTDAEVAEIFEKLEASGEADNTAVFFISDHGFPMLRHKQFLYDGGVHVPVFVWYPNGQKQIQKYGSRRNELISTIDLSAAALELAGIDIPDYFDGRSLFGDAIEPRQYVPLSRDRGDFTFDQIRAVRTDKYKYIRNKYPDVPYMQPSYRDGWPVTKEYFQLKKEGKLTPEQALFIADTRPAEELYDLDADPHEVKNLADDPTYASVLARMSSTLDGWILISGDKGQVEETETEIAAVVARWGDKCVDRRCVEYRAKYGDEEPAGATGVIQEGK</sequence>
<dbReference type="SUPFAM" id="SSF53649">
    <property type="entry name" value="Alkaline phosphatase-like"/>
    <property type="match status" value="1"/>
</dbReference>
<evidence type="ECO:0000313" key="5">
    <source>
        <dbReference type="EMBL" id="MFC7293068.1"/>
    </source>
</evidence>
<protein>
    <submittedName>
        <fullName evidence="5">Sulfatase</fullName>
    </submittedName>
</protein>
<evidence type="ECO:0000256" key="1">
    <source>
        <dbReference type="ARBA" id="ARBA00008779"/>
    </source>
</evidence>
<comment type="caution">
    <text evidence="5">The sequence shown here is derived from an EMBL/GenBank/DDBJ whole genome shotgun (WGS) entry which is preliminary data.</text>
</comment>
<comment type="similarity">
    <text evidence="1">Belongs to the sulfatase family.</text>
</comment>